<reference evidence="1 2" key="1">
    <citation type="submission" date="2023-09" db="EMBL/GenBank/DDBJ databases">
        <title>Whole genome shotgun sequencing (WGS) of Bosea sp. ZW T0_25, isolated from stored onions (Allium cepa).</title>
        <authorList>
            <person name="Stoll D.A."/>
            <person name="Huch M."/>
        </authorList>
    </citation>
    <scope>NUCLEOTIDE SEQUENCE [LARGE SCALE GENOMIC DNA]</scope>
    <source>
        <strain evidence="1 2">ZW T0_25</strain>
    </source>
</reference>
<accession>A0ABU3S9Z4</accession>
<evidence type="ECO:0008006" key="3">
    <source>
        <dbReference type="Google" id="ProtNLM"/>
    </source>
</evidence>
<sequence>MAGLNLFSIPAGAPFLAVLAETLLAGRFGKAHDPGDPTALSRTTLYLPTQRAARALAAILSEKLGGRPLLLPRIVPLGDVDEAETALIAGSGEMLARIAPIEPLQRRLILTRLIAQWGKAANRQHLRLDPAEPALVPSTLAEAWGLAGDLAGLLDQMQTEGVAPERLRGLDAARFDEIWQFNARFLDIVAETWPAILAERGECDPADFRNRMLEAERRRLEAGGFSGPVIAAGSTGTVPATARLLATIARLPNGAVVLPDLDETLPEPAWRAISGEPAPSHPQAALHHLLEVIGAGRDEVESLAKPTETLAARRDLLRQAMLPATVTDGWAGIAAAPGADTALAGLRVVEAADEREEALVAALALREALERPGERAALITPDRGLAERVAIELRRWGIVADDSAGLPLGRWRAGALLRLVLDAVATEFAPAGIVALLAHPLCRLGLSEAVLRQGAATLEIGCWRGAS</sequence>
<keyword evidence="2" id="KW-1185">Reference proteome</keyword>
<dbReference type="InterPro" id="IPR027417">
    <property type="entry name" value="P-loop_NTPase"/>
</dbReference>
<dbReference type="EMBL" id="JAWDID010000026">
    <property type="protein sequence ID" value="MDU0341593.1"/>
    <property type="molecule type" value="Genomic_DNA"/>
</dbReference>
<comment type="caution">
    <text evidence="1">The sequence shown here is derived from an EMBL/GenBank/DDBJ whole genome shotgun (WGS) entry which is preliminary data.</text>
</comment>
<dbReference type="SUPFAM" id="SSF52540">
    <property type="entry name" value="P-loop containing nucleoside triphosphate hydrolases"/>
    <property type="match status" value="1"/>
</dbReference>
<name>A0ABU3S9Z4_9HYPH</name>
<gene>
    <name evidence="1" type="ORF">RKE40_16970</name>
</gene>
<organism evidence="1 2">
    <name type="scientific">Bosea rubneri</name>
    <dbReference type="NCBI Taxonomy" id="3075434"/>
    <lineage>
        <taxon>Bacteria</taxon>
        <taxon>Pseudomonadati</taxon>
        <taxon>Pseudomonadota</taxon>
        <taxon>Alphaproteobacteria</taxon>
        <taxon>Hyphomicrobiales</taxon>
        <taxon>Boseaceae</taxon>
        <taxon>Bosea</taxon>
    </lineage>
</organism>
<proteinExistence type="predicted"/>
<protein>
    <recommendedName>
        <fullName evidence="3">Double-strand break repair protein AddB</fullName>
    </recommendedName>
</protein>
<evidence type="ECO:0000313" key="2">
    <source>
        <dbReference type="Proteomes" id="UP001254257"/>
    </source>
</evidence>
<dbReference type="Proteomes" id="UP001254257">
    <property type="component" value="Unassembled WGS sequence"/>
</dbReference>
<dbReference type="RefSeq" id="WP_316019410.1">
    <property type="nucleotide sequence ID" value="NZ_JAWDID010000026.1"/>
</dbReference>
<evidence type="ECO:0000313" key="1">
    <source>
        <dbReference type="EMBL" id="MDU0341593.1"/>
    </source>
</evidence>